<dbReference type="AlphaFoldDB" id="B5YCY6"/>
<name>B5YCY6_DICT6</name>
<feature type="domain" description="Glucodextranase-like C-terminal" evidence="1">
    <location>
        <begin position="51"/>
        <end position="275"/>
    </location>
</feature>
<dbReference type="EMBL" id="CP001146">
    <property type="protein sequence ID" value="ACI18384.1"/>
    <property type="molecule type" value="Genomic_DNA"/>
</dbReference>
<sequence>MISKKLKGGENSPPLKRFKEGYKMKKLLILISLILLSTIVFAEPVKYPLIFNDPVNDDKGPGTYTYPTDPVFKSGTFDMTKVVIDADNDNVYFKISFRVPIENPWGSPLGISLQTIHIYIDKDHKKDSGFRDFIPGVRAQTTPESAWDLAILVEGWPTELKSSVKNAAPEMYKYCVFPSKGVTVDGNTITIPVPKKTLGDNFQKGWGFQVFIMGQEGFPTQDPVSCRIREVLSTAQQWRFSGGDDFYGDPNIIDLLDYEDINQFEILSKYKSDAKFEKNVYAQVPFIYVK</sequence>
<reference evidence="2 3" key="1">
    <citation type="journal article" date="2014" name="Genome Announc.">
        <title>Complete Genome Sequence of the Extreme Thermophile Dictyoglomus thermophilum H-6-12.</title>
        <authorList>
            <person name="Coil D.A."/>
            <person name="Badger J.H."/>
            <person name="Forberger H.C."/>
            <person name="Riggs F."/>
            <person name="Madupu R."/>
            <person name="Fedorova N."/>
            <person name="Ward N."/>
            <person name="Robb F.T."/>
            <person name="Eisen J.A."/>
        </authorList>
    </citation>
    <scope>NUCLEOTIDE SEQUENCE [LARGE SCALE GENOMIC DNA]</scope>
    <source>
        <strain evidence="3">ATCC 35947 / DSM 3960 / H-6-12</strain>
    </source>
</reference>
<proteinExistence type="predicted"/>
<dbReference type="KEGG" id="dth:DICTH_0512"/>
<organism evidence="2 3">
    <name type="scientific">Dictyoglomus thermophilum (strain ATCC 35947 / DSM 3960 / H-6-12)</name>
    <dbReference type="NCBI Taxonomy" id="309799"/>
    <lineage>
        <taxon>Bacteria</taxon>
        <taxon>Pseudomonadati</taxon>
        <taxon>Dictyoglomota</taxon>
        <taxon>Dictyoglomia</taxon>
        <taxon>Dictyoglomales</taxon>
        <taxon>Dictyoglomaceae</taxon>
        <taxon>Dictyoglomus</taxon>
    </lineage>
</organism>
<protein>
    <submittedName>
        <fullName evidence="2">Pullulanase</fullName>
    </submittedName>
</protein>
<dbReference type="eggNOG" id="COG4945">
    <property type="taxonomic scope" value="Bacteria"/>
</dbReference>
<dbReference type="Gene3D" id="2.60.40.1190">
    <property type="match status" value="1"/>
</dbReference>
<dbReference type="InterPro" id="IPR019248">
    <property type="entry name" value="Glucodextran_C"/>
</dbReference>
<dbReference type="PaxDb" id="309799-DICTH_0512"/>
<dbReference type="HOGENOM" id="CLU_077116_0_0_0"/>
<evidence type="ECO:0000313" key="3">
    <source>
        <dbReference type="Proteomes" id="UP000001733"/>
    </source>
</evidence>
<dbReference type="CDD" id="cd09626">
    <property type="entry name" value="DOMON_glucodextranase_like"/>
    <property type="match status" value="1"/>
</dbReference>
<evidence type="ECO:0000259" key="1">
    <source>
        <dbReference type="Pfam" id="PF09985"/>
    </source>
</evidence>
<dbReference type="STRING" id="309799.DICTH_0512"/>
<keyword evidence="3" id="KW-1185">Reference proteome</keyword>
<accession>B5YCY6</accession>
<dbReference type="Pfam" id="PF09985">
    <property type="entry name" value="Glucodextran_C"/>
    <property type="match status" value="1"/>
</dbReference>
<dbReference type="SUPFAM" id="SSF49344">
    <property type="entry name" value="CBD9-like"/>
    <property type="match status" value="1"/>
</dbReference>
<dbReference type="Proteomes" id="UP000001733">
    <property type="component" value="Chromosome"/>
</dbReference>
<gene>
    <name evidence="2" type="ordered locus">DICTH_0512</name>
</gene>
<evidence type="ECO:0000313" key="2">
    <source>
        <dbReference type="EMBL" id="ACI18384.1"/>
    </source>
</evidence>